<organism evidence="1 2">
    <name type="scientific">Oxalicibacterium faecigallinarum</name>
    <dbReference type="NCBI Taxonomy" id="573741"/>
    <lineage>
        <taxon>Bacteria</taxon>
        <taxon>Pseudomonadati</taxon>
        <taxon>Pseudomonadota</taxon>
        <taxon>Betaproteobacteria</taxon>
        <taxon>Burkholderiales</taxon>
        <taxon>Oxalobacteraceae</taxon>
        <taxon>Oxalicibacterium</taxon>
    </lineage>
</organism>
<reference evidence="2" key="1">
    <citation type="journal article" date="2019" name="Int. J. Syst. Evol. Microbiol.">
        <title>The Global Catalogue of Microorganisms (GCM) 10K type strain sequencing project: providing services to taxonomists for standard genome sequencing and annotation.</title>
        <authorList>
            <consortium name="The Broad Institute Genomics Platform"/>
            <consortium name="The Broad Institute Genome Sequencing Center for Infectious Disease"/>
            <person name="Wu L."/>
            <person name="Ma J."/>
        </authorList>
    </citation>
    <scope>NUCLEOTIDE SEQUENCE [LARGE SCALE GENOMIC DNA]</scope>
    <source>
        <strain evidence="2">CCM 2767</strain>
    </source>
</reference>
<dbReference type="RefSeq" id="WP_188382198.1">
    <property type="nucleotide sequence ID" value="NZ_BMDI01000004.1"/>
</dbReference>
<comment type="caution">
    <text evidence="1">The sequence shown here is derived from an EMBL/GenBank/DDBJ whole genome shotgun (WGS) entry which is preliminary data.</text>
</comment>
<dbReference type="Proteomes" id="UP000642180">
    <property type="component" value="Unassembled WGS sequence"/>
</dbReference>
<evidence type="ECO:0000313" key="2">
    <source>
        <dbReference type="Proteomes" id="UP000642180"/>
    </source>
</evidence>
<proteinExistence type="predicted"/>
<keyword evidence="2" id="KW-1185">Reference proteome</keyword>
<accession>A0A8J3B0B6</accession>
<name>A0A8J3B0B6_9BURK</name>
<dbReference type="EMBL" id="BMDI01000004">
    <property type="protein sequence ID" value="GGI21590.1"/>
    <property type="molecule type" value="Genomic_DNA"/>
</dbReference>
<gene>
    <name evidence="1" type="ORF">GCM10008066_29810</name>
</gene>
<protein>
    <submittedName>
        <fullName evidence="1">Membrane protein</fullName>
    </submittedName>
</protein>
<sequence length="265" mass="28976">MKDPLISEDMLHAYVDRQLPAEERRDVEQALSTDREMHAQAVTWQHQNDALHALFDPVLDEPMPARLLPQAAVVPPGSAWSGNGYWRVAAGIAIAVVSGMAGWSLHGLHGSERVASIPVFAQQAAIAHVVFSPDMRRPVEVGADQEAQLVTWLSKRTGVAMHPPKLGAAGYQLVGGRLLPGQHGPVAQFMYEDVSGQRLTLYISTDQKENSDTAFRFAREGKVNVFYWIDGHQGYALSAGIDRPALAEIAHLVYAQLEAKSQQSP</sequence>
<dbReference type="AlphaFoldDB" id="A0A8J3B0B6"/>
<evidence type="ECO:0000313" key="1">
    <source>
        <dbReference type="EMBL" id="GGI21590.1"/>
    </source>
</evidence>